<evidence type="ECO:0000256" key="5">
    <source>
        <dbReference type="ARBA" id="ARBA00022723"/>
    </source>
</evidence>
<dbReference type="InterPro" id="IPR020633">
    <property type="entry name" value="Thymidine_kinase_CS"/>
</dbReference>
<evidence type="ECO:0000256" key="1">
    <source>
        <dbReference type="ARBA" id="ARBA00007587"/>
    </source>
</evidence>
<evidence type="ECO:0000256" key="11">
    <source>
        <dbReference type="RuleBase" id="RU004165"/>
    </source>
</evidence>
<keyword evidence="5" id="KW-0479">Metal-binding</keyword>
<evidence type="ECO:0000256" key="2">
    <source>
        <dbReference type="ARBA" id="ARBA00012118"/>
    </source>
</evidence>
<dbReference type="GO" id="GO:0046104">
    <property type="term" value="P:thymidine metabolic process"/>
    <property type="evidence" value="ECO:0007669"/>
    <property type="project" value="TreeGrafter"/>
</dbReference>
<dbReference type="SUPFAM" id="SSF52540">
    <property type="entry name" value="P-loop containing nucleoside triphosphate hydrolases"/>
    <property type="match status" value="1"/>
</dbReference>
<keyword evidence="4" id="KW-0808">Transferase</keyword>
<dbReference type="PANTHER" id="PTHR11441:SF0">
    <property type="entry name" value="THYMIDINE KINASE, CYTOSOLIC"/>
    <property type="match status" value="1"/>
</dbReference>
<dbReference type="SUPFAM" id="SSF57716">
    <property type="entry name" value="Glucocorticoid receptor-like (DNA-binding domain)"/>
    <property type="match status" value="1"/>
</dbReference>
<name>A0A8T0G266_CERPU</name>
<dbReference type="AlphaFoldDB" id="A0A8T0G266"/>
<evidence type="ECO:0000256" key="4">
    <source>
        <dbReference type="ARBA" id="ARBA00022679"/>
    </source>
</evidence>
<dbReference type="FunFam" id="3.30.60.20:FF:000051">
    <property type="entry name" value="Thymidine kinase"/>
    <property type="match status" value="1"/>
</dbReference>
<comment type="similarity">
    <text evidence="1 11">Belongs to the thymidine kinase family.</text>
</comment>
<feature type="region of interest" description="Disordered" evidence="12">
    <location>
        <begin position="298"/>
        <end position="324"/>
    </location>
</feature>
<dbReference type="GO" id="GO:0004797">
    <property type="term" value="F:thymidine kinase activity"/>
    <property type="evidence" value="ECO:0007669"/>
    <property type="project" value="UniProtKB-EC"/>
</dbReference>
<dbReference type="GO" id="GO:0071897">
    <property type="term" value="P:DNA biosynthetic process"/>
    <property type="evidence" value="ECO:0007669"/>
    <property type="project" value="UniProtKB-KW"/>
</dbReference>
<dbReference type="GO" id="GO:0005524">
    <property type="term" value="F:ATP binding"/>
    <property type="evidence" value="ECO:0007669"/>
    <property type="project" value="UniProtKB-KW"/>
</dbReference>
<evidence type="ECO:0000256" key="9">
    <source>
        <dbReference type="ARBA" id="ARBA00022840"/>
    </source>
</evidence>
<dbReference type="Gene3D" id="3.40.50.300">
    <property type="entry name" value="P-loop containing nucleotide triphosphate hydrolases"/>
    <property type="match status" value="1"/>
</dbReference>
<evidence type="ECO:0000256" key="12">
    <source>
        <dbReference type="SAM" id="MobiDB-lite"/>
    </source>
</evidence>
<dbReference type="PROSITE" id="PS00603">
    <property type="entry name" value="TK_CELLULAR_TYPE"/>
    <property type="match status" value="1"/>
</dbReference>
<dbReference type="EC" id="2.7.1.21" evidence="2"/>
<dbReference type="PANTHER" id="PTHR11441">
    <property type="entry name" value="THYMIDINE KINASE"/>
    <property type="match status" value="1"/>
</dbReference>
<organism evidence="13 14">
    <name type="scientific">Ceratodon purpureus</name>
    <name type="common">Fire moss</name>
    <name type="synonym">Dicranum purpureum</name>
    <dbReference type="NCBI Taxonomy" id="3225"/>
    <lineage>
        <taxon>Eukaryota</taxon>
        <taxon>Viridiplantae</taxon>
        <taxon>Streptophyta</taxon>
        <taxon>Embryophyta</taxon>
        <taxon>Bryophyta</taxon>
        <taxon>Bryophytina</taxon>
        <taxon>Bryopsida</taxon>
        <taxon>Dicranidae</taxon>
        <taxon>Pseudoditrichales</taxon>
        <taxon>Ditrichaceae</taxon>
        <taxon>Ceratodon</taxon>
    </lineage>
</organism>
<evidence type="ECO:0000256" key="7">
    <source>
        <dbReference type="ARBA" id="ARBA00022777"/>
    </source>
</evidence>
<dbReference type="Proteomes" id="UP000822688">
    <property type="component" value="Chromosome 12"/>
</dbReference>
<feature type="region of interest" description="Disordered" evidence="12">
    <location>
        <begin position="77"/>
        <end position="97"/>
    </location>
</feature>
<dbReference type="GO" id="GO:0046872">
    <property type="term" value="F:metal ion binding"/>
    <property type="evidence" value="ECO:0007669"/>
    <property type="project" value="UniProtKB-KW"/>
</dbReference>
<evidence type="ECO:0000256" key="10">
    <source>
        <dbReference type="ARBA" id="ARBA00048254"/>
    </source>
</evidence>
<evidence type="ECO:0000256" key="3">
    <source>
        <dbReference type="ARBA" id="ARBA00022634"/>
    </source>
</evidence>
<comment type="caution">
    <text evidence="13">The sequence shown here is derived from an EMBL/GenBank/DDBJ whole genome shotgun (WGS) entry which is preliminary data.</text>
</comment>
<dbReference type="EMBL" id="CM026433">
    <property type="protein sequence ID" value="KAG0553416.1"/>
    <property type="molecule type" value="Genomic_DNA"/>
</dbReference>
<dbReference type="Pfam" id="PF00265">
    <property type="entry name" value="TK"/>
    <property type="match status" value="1"/>
</dbReference>
<dbReference type="GO" id="GO:0006950">
    <property type="term" value="P:response to stress"/>
    <property type="evidence" value="ECO:0007669"/>
    <property type="project" value="UniProtKB-ARBA"/>
</dbReference>
<evidence type="ECO:0000256" key="6">
    <source>
        <dbReference type="ARBA" id="ARBA00022741"/>
    </source>
</evidence>
<dbReference type="Gene3D" id="3.30.60.20">
    <property type="match status" value="1"/>
</dbReference>
<accession>A0A8T0G266</accession>
<comment type="catalytic activity">
    <reaction evidence="10">
        <text>thymidine + ATP = dTMP + ADP + H(+)</text>
        <dbReference type="Rhea" id="RHEA:19129"/>
        <dbReference type="ChEBI" id="CHEBI:15378"/>
        <dbReference type="ChEBI" id="CHEBI:17748"/>
        <dbReference type="ChEBI" id="CHEBI:30616"/>
        <dbReference type="ChEBI" id="CHEBI:63528"/>
        <dbReference type="ChEBI" id="CHEBI:456216"/>
        <dbReference type="EC" id="2.7.1.21"/>
    </reaction>
</comment>
<reference evidence="13" key="1">
    <citation type="submission" date="2020-06" db="EMBL/GenBank/DDBJ databases">
        <title>WGS assembly of Ceratodon purpureus strain R40.</title>
        <authorList>
            <person name="Carey S.B."/>
            <person name="Jenkins J."/>
            <person name="Shu S."/>
            <person name="Lovell J.T."/>
            <person name="Sreedasyam A."/>
            <person name="Maumus F."/>
            <person name="Tiley G.P."/>
            <person name="Fernandez-Pozo N."/>
            <person name="Barry K."/>
            <person name="Chen C."/>
            <person name="Wang M."/>
            <person name="Lipzen A."/>
            <person name="Daum C."/>
            <person name="Saski C.A."/>
            <person name="Payton A.C."/>
            <person name="Mcbreen J.C."/>
            <person name="Conrad R.E."/>
            <person name="Kollar L.M."/>
            <person name="Olsson S."/>
            <person name="Huttunen S."/>
            <person name="Landis J.B."/>
            <person name="Wickett N.J."/>
            <person name="Johnson M.G."/>
            <person name="Rensing S.A."/>
            <person name="Grimwood J."/>
            <person name="Schmutz J."/>
            <person name="Mcdaniel S.F."/>
        </authorList>
    </citation>
    <scope>NUCLEOTIDE SEQUENCE</scope>
    <source>
        <strain evidence="13">R40</strain>
    </source>
</reference>
<dbReference type="OrthoDB" id="439028at2759"/>
<dbReference type="FunFam" id="3.40.50.300:FF:000948">
    <property type="entry name" value="Thymidine kinase"/>
    <property type="match status" value="1"/>
</dbReference>
<keyword evidence="9" id="KW-0067">ATP-binding</keyword>
<keyword evidence="3" id="KW-0237">DNA synthesis</keyword>
<dbReference type="GO" id="GO:0042802">
    <property type="term" value="F:identical protein binding"/>
    <property type="evidence" value="ECO:0007669"/>
    <property type="project" value="UniProtKB-ARBA"/>
</dbReference>
<dbReference type="InterPro" id="IPR027417">
    <property type="entry name" value="P-loop_NTPase"/>
</dbReference>
<gene>
    <name evidence="13" type="ORF">KC19_12G009700</name>
</gene>
<keyword evidence="8" id="KW-0862">Zinc</keyword>
<keyword evidence="7" id="KW-0418">Kinase</keyword>
<dbReference type="InterPro" id="IPR001267">
    <property type="entry name" value="Thymidine_kinase"/>
</dbReference>
<sequence length="324" mass="34996">MTSRMLILDAGTHHLARSFMAAVSWGSSRVLAPQVVPLRTAPLAGRFSSACVRATGVGFSRGLGSFRLMAVARDGVGSADREARNGESNPSREGSDFVQENVGGIHVIVGPMFAGKTTALLKRIRKECDAGRRVSLVKSDKDNRYAVSAVVSHDGVQMPCVAVPSLAAFREHVGEEAYSQMDVIGIDEAQFFDDLLEFCQSAADLDNKTVIVAGLDGDFLRRRFGGALDLIPMADSVTKLHARCELCNQPAPFTFRKTVDTETEVIGGADVYMPVCRHHFVSGQSAVQTARSVLQVHQESHRSAPGEVEDMQVKPLQPINSRGK</sequence>
<evidence type="ECO:0000313" key="13">
    <source>
        <dbReference type="EMBL" id="KAG0553416.1"/>
    </source>
</evidence>
<keyword evidence="14" id="KW-1185">Reference proteome</keyword>
<evidence type="ECO:0000313" key="14">
    <source>
        <dbReference type="Proteomes" id="UP000822688"/>
    </source>
</evidence>
<keyword evidence="6" id="KW-0547">Nucleotide-binding</keyword>
<protein>
    <recommendedName>
        <fullName evidence="2">thymidine kinase</fullName>
        <ecNumber evidence="2">2.7.1.21</ecNumber>
    </recommendedName>
</protein>
<evidence type="ECO:0000256" key="8">
    <source>
        <dbReference type="ARBA" id="ARBA00022833"/>
    </source>
</evidence>
<proteinExistence type="inferred from homology"/>